<accession>A0ABT3MYK1</accession>
<dbReference type="InterPro" id="IPR025586">
    <property type="entry name" value="PcfJ"/>
</dbReference>
<protein>
    <submittedName>
        <fullName evidence="1">PcfJ domain-containing protein</fullName>
    </submittedName>
</protein>
<reference evidence="1 2" key="1">
    <citation type="submission" date="2022-10" db="EMBL/GenBank/DDBJ databases">
        <title>High-quality genome sequences of two octocoral-associated bacteria, Endozoicomonas euniceicola EF212 and Endozoicomonas gorgoniicola PS125.</title>
        <authorList>
            <person name="Chiou Y.-J."/>
            <person name="Chen Y.-H."/>
        </authorList>
    </citation>
    <scope>NUCLEOTIDE SEQUENCE [LARGE SCALE GENOMIC DNA]</scope>
    <source>
        <strain evidence="1 2">PS125</strain>
    </source>
</reference>
<proteinExistence type="predicted"/>
<dbReference type="RefSeq" id="WP_262564192.1">
    <property type="nucleotide sequence ID" value="NZ_JAPFCC010000001.1"/>
</dbReference>
<gene>
    <name evidence="1" type="ORF">NX722_17775</name>
</gene>
<evidence type="ECO:0000313" key="1">
    <source>
        <dbReference type="EMBL" id="MCW7554437.1"/>
    </source>
</evidence>
<keyword evidence="2" id="KW-1185">Reference proteome</keyword>
<evidence type="ECO:0000313" key="2">
    <source>
        <dbReference type="Proteomes" id="UP001209854"/>
    </source>
</evidence>
<name>A0ABT3MYK1_9GAMM</name>
<dbReference type="EMBL" id="JAPFCC010000001">
    <property type="protein sequence ID" value="MCW7554437.1"/>
    <property type="molecule type" value="Genomic_DNA"/>
</dbReference>
<sequence>MSPLNANTSLYLLLKSSEHRAFIAEVAEQLCFGSPRLTETEFNFGRHTVELGMHEKRTGLICCGNYVSQGKPKAEVANPQLEQDIRSLVDPESEGRRMEHCVGSYIRTVQGGNYFVYHMESPESLTIGVRVRQGCITNYDQIEGVRNGRPTEEAKNKVLAWITAAVSKKTSFIA</sequence>
<organism evidence="1 2">
    <name type="scientific">Endozoicomonas gorgoniicola</name>
    <dbReference type="NCBI Taxonomy" id="1234144"/>
    <lineage>
        <taxon>Bacteria</taxon>
        <taxon>Pseudomonadati</taxon>
        <taxon>Pseudomonadota</taxon>
        <taxon>Gammaproteobacteria</taxon>
        <taxon>Oceanospirillales</taxon>
        <taxon>Endozoicomonadaceae</taxon>
        <taxon>Endozoicomonas</taxon>
    </lineage>
</organism>
<dbReference type="Pfam" id="PF14284">
    <property type="entry name" value="PcfJ"/>
    <property type="match status" value="1"/>
</dbReference>
<dbReference type="Proteomes" id="UP001209854">
    <property type="component" value="Unassembled WGS sequence"/>
</dbReference>
<comment type="caution">
    <text evidence="1">The sequence shown here is derived from an EMBL/GenBank/DDBJ whole genome shotgun (WGS) entry which is preliminary data.</text>
</comment>